<reference evidence="1 2" key="1">
    <citation type="submission" date="2018-10" db="EMBL/GenBank/DDBJ databases">
        <title>Parasedimentitalea marina sp. nov., a psychrophilic bacterium isolated from deep seawater of the New Britain Trench.</title>
        <authorList>
            <person name="Cao J."/>
        </authorList>
    </citation>
    <scope>NUCLEOTIDE SEQUENCE [LARGE SCALE GENOMIC DNA]</scope>
    <source>
        <strain evidence="1 2">W43</strain>
        <plasmid evidence="1 2">pW43A</plasmid>
    </source>
</reference>
<keyword evidence="1" id="KW-0614">Plasmid</keyword>
<evidence type="ECO:0000313" key="1">
    <source>
        <dbReference type="EMBL" id="AZV80635.1"/>
    </source>
</evidence>
<dbReference type="InterPro" id="IPR021308">
    <property type="entry name" value="GfcB"/>
</dbReference>
<keyword evidence="1" id="KW-0449">Lipoprotein</keyword>
<accession>A0A3T0N9J4</accession>
<keyword evidence="2" id="KW-1185">Reference proteome</keyword>
<dbReference type="OrthoDB" id="6237231at2"/>
<proteinExistence type="predicted"/>
<evidence type="ECO:0000313" key="2">
    <source>
        <dbReference type="Proteomes" id="UP000283063"/>
    </source>
</evidence>
<dbReference type="Gene3D" id="2.40.360.10">
    <property type="entry name" value="YmcC-like"/>
    <property type="match status" value="1"/>
</dbReference>
<dbReference type="InterPro" id="IPR023373">
    <property type="entry name" value="YmcC_sf"/>
</dbReference>
<sequence>MRLHLARLTALSVMILVGGCSRGPEKAPLEVEVAQAVGQKVAALRNRSEEVRPPPTRAQLDTVKSPYIEVTLERHDLLAYLRQEAVRRDGEPGQIVVWRTDDNVTLALRNGVLIATRGLGDDLLSASALVGNGASGPQRGGARSYHIRGLDNESRSLNLACDLQDLGAETIEIIALSYATRHLQQRCEGGEGAEAGVVVNDYWVDSVSGRLWQSRQWAGPTIGYLRIRQLTL</sequence>
<dbReference type="EMBL" id="CP033220">
    <property type="protein sequence ID" value="AZV80635.1"/>
    <property type="molecule type" value="Genomic_DNA"/>
</dbReference>
<protein>
    <submittedName>
        <fullName evidence="1">YjbF family lipoprotein</fullName>
    </submittedName>
</protein>
<organism evidence="1 2">
    <name type="scientific">Parasedimentitalea marina</name>
    <dbReference type="NCBI Taxonomy" id="2483033"/>
    <lineage>
        <taxon>Bacteria</taxon>
        <taxon>Pseudomonadati</taxon>
        <taxon>Pseudomonadota</taxon>
        <taxon>Alphaproteobacteria</taxon>
        <taxon>Rhodobacterales</taxon>
        <taxon>Paracoccaceae</taxon>
        <taxon>Parasedimentitalea</taxon>
    </lineage>
</organism>
<name>A0A3T0N9J4_9RHOB</name>
<dbReference type="AlphaFoldDB" id="A0A3T0N9J4"/>
<dbReference type="SUPFAM" id="SSF159270">
    <property type="entry name" value="YmcC-like"/>
    <property type="match status" value="1"/>
</dbReference>
<dbReference type="KEGG" id="sedi:EBB79_21995"/>
<dbReference type="Pfam" id="PF11102">
    <property type="entry name" value="YjbF"/>
    <property type="match status" value="1"/>
</dbReference>
<dbReference type="Proteomes" id="UP000283063">
    <property type="component" value="Plasmid pW43A"/>
</dbReference>
<gene>
    <name evidence="1" type="ORF">EBB79_21995</name>
</gene>
<dbReference type="PROSITE" id="PS51257">
    <property type="entry name" value="PROKAR_LIPOPROTEIN"/>
    <property type="match status" value="1"/>
</dbReference>
<dbReference type="RefSeq" id="WP_127751147.1">
    <property type="nucleotide sequence ID" value="NZ_CP033220.1"/>
</dbReference>
<geneLocation type="plasmid" evidence="1 2">
    <name>pW43A</name>
</geneLocation>